<reference evidence="3" key="1">
    <citation type="submission" date="2016-07" db="EMBL/GenBank/DDBJ databases">
        <authorList>
            <person name="Florea S."/>
            <person name="Webb J.S."/>
            <person name="Jaromczyk J."/>
            <person name="Schardl C.L."/>
        </authorList>
    </citation>
    <scope>NUCLEOTIDE SEQUENCE [LARGE SCALE GENOMIC DNA]</scope>
    <source>
        <strain evidence="3">IPB1</strain>
    </source>
</reference>
<dbReference type="AlphaFoldDB" id="A0A1C0TUZ9"/>
<protein>
    <recommendedName>
        <fullName evidence="1">TonB C-terminal domain-containing protein</fullName>
    </recommendedName>
</protein>
<feature type="domain" description="TonB C-terminal" evidence="1">
    <location>
        <begin position="57"/>
        <end position="111"/>
    </location>
</feature>
<proteinExistence type="predicted"/>
<dbReference type="Proteomes" id="UP000093366">
    <property type="component" value="Unassembled WGS sequence"/>
</dbReference>
<comment type="caution">
    <text evidence="2">The sequence shown here is derived from an EMBL/GenBank/DDBJ whole genome shotgun (WGS) entry which is preliminary data.</text>
</comment>
<evidence type="ECO:0000259" key="1">
    <source>
        <dbReference type="Pfam" id="PF03544"/>
    </source>
</evidence>
<dbReference type="InterPro" id="IPR037682">
    <property type="entry name" value="TonB_C"/>
</dbReference>
<dbReference type="Pfam" id="PF03544">
    <property type="entry name" value="TonB_C"/>
    <property type="match status" value="1"/>
</dbReference>
<dbReference type="EMBL" id="MAUJ01000001">
    <property type="protein sequence ID" value="OCQ23148.1"/>
    <property type="molecule type" value="Genomic_DNA"/>
</dbReference>
<accession>A0A1C0TUZ9</accession>
<gene>
    <name evidence="2" type="ORF">A7985_04140</name>
</gene>
<evidence type="ECO:0000313" key="2">
    <source>
        <dbReference type="EMBL" id="OCQ23148.1"/>
    </source>
</evidence>
<dbReference type="Gene3D" id="3.30.2420.10">
    <property type="entry name" value="TonB"/>
    <property type="match status" value="1"/>
</dbReference>
<sequence length="145" mass="16008">MRVWIPVVISAFLFGCNSTPSYNKSSLDKFVVKQDKDKWNVIMLVEPLANKLPSEPYEGCVNLEFVVGSNGKPQDIVVKKSFPDNQMIANTITSFSKSKFVAGKSNPKSAPMVSNLIFTFDNATRKGATSMNVFRTSDVTSNCEV</sequence>
<evidence type="ECO:0000313" key="3">
    <source>
        <dbReference type="Proteomes" id="UP000093366"/>
    </source>
</evidence>
<dbReference type="RefSeq" id="WP_065789133.1">
    <property type="nucleotide sequence ID" value="NZ_MAUJ01000001.1"/>
</dbReference>
<name>A0A1C0TUZ9_9GAMM</name>
<dbReference type="PROSITE" id="PS51257">
    <property type="entry name" value="PROKAR_LIPOPROTEIN"/>
    <property type="match status" value="1"/>
</dbReference>
<dbReference type="GO" id="GO:0055085">
    <property type="term" value="P:transmembrane transport"/>
    <property type="evidence" value="ECO:0007669"/>
    <property type="project" value="InterPro"/>
</dbReference>
<organism evidence="2 3">
    <name type="scientific">Pseudoalteromonas luteoviolacea</name>
    <dbReference type="NCBI Taxonomy" id="43657"/>
    <lineage>
        <taxon>Bacteria</taxon>
        <taxon>Pseudomonadati</taxon>
        <taxon>Pseudomonadota</taxon>
        <taxon>Gammaproteobacteria</taxon>
        <taxon>Alteromonadales</taxon>
        <taxon>Pseudoalteromonadaceae</taxon>
        <taxon>Pseudoalteromonas</taxon>
    </lineage>
</organism>
<dbReference type="SUPFAM" id="SSF74653">
    <property type="entry name" value="TolA/TonB C-terminal domain"/>
    <property type="match status" value="1"/>
</dbReference>